<dbReference type="PIRSF" id="PIRSF018266">
    <property type="entry name" value="FecR"/>
    <property type="match status" value="1"/>
</dbReference>
<dbReference type="EMBL" id="AP026867">
    <property type="protein sequence ID" value="BDS12926.1"/>
    <property type="molecule type" value="Genomic_DNA"/>
</dbReference>
<dbReference type="PANTHER" id="PTHR30273:SF2">
    <property type="entry name" value="PROTEIN FECR"/>
    <property type="match status" value="1"/>
</dbReference>
<sequence length="337" mass="38061">MEDIYTILPKYFNKQCTTEENALVKAWKKEHPAEFKEQQMIWSLSKDTDYIEFDAKASWAELQPQLTDNASPQTTKVVGMAVWKKMAVAAAILLVCVLGIRQFINPSIDNDQLFVEGLNKEFDSTVRGTEMTTQRAVKAMTLTNGDKVWLNKNTKIEDMGDQEGAYAVKIHKGEAFFDVKSRKKDKQEPFLVHTKNAAVSIIGTQFSVAHKKEKTIIRVVEGVVKVIASDINEISLKAGEQAFVIDGNIEKFDNFSPNYLAWKTGRFEFYKTPIDKVAILMQTFYDVKIEVAKGTQGQTTGNFNVMEVQPMLESLTLASGLKLEAIKPNLHYRISNE</sequence>
<accession>A0A916DV99</accession>
<evidence type="ECO:0000259" key="1">
    <source>
        <dbReference type="Pfam" id="PF04773"/>
    </source>
</evidence>
<feature type="domain" description="FecR protein" evidence="1">
    <location>
        <begin position="132"/>
        <end position="225"/>
    </location>
</feature>
<protein>
    <submittedName>
        <fullName evidence="2">FecR family protein</fullName>
    </submittedName>
</protein>
<dbReference type="InterPro" id="IPR006860">
    <property type="entry name" value="FecR"/>
</dbReference>
<dbReference type="InterPro" id="IPR012373">
    <property type="entry name" value="Ferrdict_sens_TM"/>
</dbReference>
<keyword evidence="3" id="KW-1185">Reference proteome</keyword>
<dbReference type="KEGG" id="aup:AsAng_0036510"/>
<name>A0A916DV99_9BACT</name>
<proteinExistence type="predicted"/>
<dbReference type="RefSeq" id="WP_264788266.1">
    <property type="nucleotide sequence ID" value="NZ_AP026867.1"/>
</dbReference>
<dbReference type="PANTHER" id="PTHR30273">
    <property type="entry name" value="PERIPLASMIC SIGNAL SENSOR AND SIGMA FACTOR ACTIVATOR FECR-RELATED"/>
    <property type="match status" value="1"/>
</dbReference>
<gene>
    <name evidence="2" type="ORF">AsAng_0036510</name>
</gene>
<organism evidence="2 3">
    <name type="scientific">Aureispira anguillae</name>
    <dbReference type="NCBI Taxonomy" id="2864201"/>
    <lineage>
        <taxon>Bacteria</taxon>
        <taxon>Pseudomonadati</taxon>
        <taxon>Bacteroidota</taxon>
        <taxon>Saprospiria</taxon>
        <taxon>Saprospirales</taxon>
        <taxon>Saprospiraceae</taxon>
        <taxon>Aureispira</taxon>
    </lineage>
</organism>
<dbReference type="GO" id="GO:0016989">
    <property type="term" value="F:sigma factor antagonist activity"/>
    <property type="evidence" value="ECO:0007669"/>
    <property type="project" value="TreeGrafter"/>
</dbReference>
<dbReference type="Gene3D" id="3.55.50.30">
    <property type="match status" value="1"/>
</dbReference>
<dbReference type="AlphaFoldDB" id="A0A916DV99"/>
<dbReference type="Pfam" id="PF04773">
    <property type="entry name" value="FecR"/>
    <property type="match status" value="1"/>
</dbReference>
<dbReference type="Proteomes" id="UP001060919">
    <property type="component" value="Chromosome"/>
</dbReference>
<evidence type="ECO:0000313" key="2">
    <source>
        <dbReference type="EMBL" id="BDS12926.1"/>
    </source>
</evidence>
<evidence type="ECO:0000313" key="3">
    <source>
        <dbReference type="Proteomes" id="UP001060919"/>
    </source>
</evidence>
<reference evidence="2" key="1">
    <citation type="submission" date="2022-09" db="EMBL/GenBank/DDBJ databases">
        <title>Aureispira anguillicida sp. nov., isolated from Leptocephalus of Japanese eel Anguilla japonica.</title>
        <authorList>
            <person name="Yuasa K."/>
            <person name="Mekata T."/>
            <person name="Ikunari K."/>
        </authorList>
    </citation>
    <scope>NUCLEOTIDE SEQUENCE</scope>
    <source>
        <strain evidence="2">EL160426</strain>
    </source>
</reference>
<dbReference type="Gene3D" id="2.60.120.1440">
    <property type="match status" value="1"/>
</dbReference>